<dbReference type="Proteomes" id="UP000219947">
    <property type="component" value="Unassembled WGS sequence"/>
</dbReference>
<organism evidence="7 8">
    <name type="scientific">Rothia dentocariosa</name>
    <dbReference type="NCBI Taxonomy" id="2047"/>
    <lineage>
        <taxon>Bacteria</taxon>
        <taxon>Bacillati</taxon>
        <taxon>Actinomycetota</taxon>
        <taxon>Actinomycetes</taxon>
        <taxon>Micrococcales</taxon>
        <taxon>Micrococcaceae</taxon>
        <taxon>Rothia</taxon>
    </lineage>
</organism>
<dbReference type="GO" id="GO:0005886">
    <property type="term" value="C:plasma membrane"/>
    <property type="evidence" value="ECO:0007669"/>
    <property type="project" value="UniProtKB-SubCell"/>
</dbReference>
<keyword evidence="3" id="KW-0547">Nucleotide-binding</keyword>
<dbReference type="PANTHER" id="PTHR42711:SF17">
    <property type="entry name" value="ABC TRANSPORTER ATP-BINDING PROTEIN"/>
    <property type="match status" value="1"/>
</dbReference>
<sequence>MNTTTVIQAENLTQVFRVPGGTLTAVDNLDLTISKGEIIALLGPNGAGKTTLIDMILGLTEPARGTLTVQGISPKKAVQRGDIGAVLQTGGLLKDLTVRQTLEMLATLYPTRIDIDKVLASADLTELAHRKVGKCSGGQQQRIRFAIATMHDPNILILDEPTTGMDVTARRTFWDRMDKLAETGKTIIFATHYLEEAQNFAQRIVLMRDGAIIADGTSEEIRDLTGYRHVSFLADAPLTFDDLPHQQVEITQENGKYRHRLNVSDAEDFVRLLLNTQTVSDLEIVKPSMDESFMLLTSDTESAASSATKES</sequence>
<dbReference type="PROSITE" id="PS00211">
    <property type="entry name" value="ABC_TRANSPORTER_1"/>
    <property type="match status" value="1"/>
</dbReference>
<keyword evidence="5" id="KW-0046">Antibiotic resistance</keyword>
<proteinExistence type="predicted"/>
<dbReference type="InterPro" id="IPR027417">
    <property type="entry name" value="P-loop_NTPase"/>
</dbReference>
<dbReference type="SUPFAM" id="SSF52540">
    <property type="entry name" value="P-loop containing nucleoside triphosphate hydrolases"/>
    <property type="match status" value="1"/>
</dbReference>
<dbReference type="InterPro" id="IPR003593">
    <property type="entry name" value="AAA+_ATPase"/>
</dbReference>
<name>A0A2A8D8H0_9MICC</name>
<dbReference type="InterPro" id="IPR017871">
    <property type="entry name" value="ABC_transporter-like_CS"/>
</dbReference>
<evidence type="ECO:0000313" key="7">
    <source>
        <dbReference type="EMBL" id="PEN17171.1"/>
    </source>
</evidence>
<reference evidence="7" key="1">
    <citation type="submission" date="2017-10" db="EMBL/GenBank/DDBJ databases">
        <title>Kefir isolates.</title>
        <authorList>
            <person name="Kim Y."/>
            <person name="Blasche S."/>
        </authorList>
    </citation>
    <scope>NUCLEOTIDE SEQUENCE [LARGE SCALE GENOMIC DNA]</scope>
    <source>
        <strain evidence="7">OG2-2</strain>
    </source>
</reference>
<dbReference type="GO" id="GO:0005524">
    <property type="term" value="F:ATP binding"/>
    <property type="evidence" value="ECO:0007669"/>
    <property type="project" value="UniProtKB-KW"/>
</dbReference>
<dbReference type="GO" id="GO:0016887">
    <property type="term" value="F:ATP hydrolysis activity"/>
    <property type="evidence" value="ECO:0007669"/>
    <property type="project" value="InterPro"/>
</dbReference>
<dbReference type="EMBL" id="PDEV01000001">
    <property type="protein sequence ID" value="PEN17171.1"/>
    <property type="molecule type" value="Genomic_DNA"/>
</dbReference>
<dbReference type="PROSITE" id="PS50893">
    <property type="entry name" value="ABC_TRANSPORTER_2"/>
    <property type="match status" value="1"/>
</dbReference>
<evidence type="ECO:0000256" key="4">
    <source>
        <dbReference type="ARBA" id="ARBA00022840"/>
    </source>
</evidence>
<dbReference type="CDD" id="cd03230">
    <property type="entry name" value="ABC_DR_subfamily_A"/>
    <property type="match status" value="1"/>
</dbReference>
<dbReference type="PANTHER" id="PTHR42711">
    <property type="entry name" value="ABC TRANSPORTER ATP-BINDING PROTEIN"/>
    <property type="match status" value="1"/>
</dbReference>
<dbReference type="Pfam" id="PF00005">
    <property type="entry name" value="ABC_tran"/>
    <property type="match status" value="1"/>
</dbReference>
<dbReference type="AlphaFoldDB" id="A0A2A8D8H0"/>
<keyword evidence="8" id="KW-1185">Reference proteome</keyword>
<keyword evidence="4 7" id="KW-0067">ATP-binding</keyword>
<dbReference type="SMART" id="SM00382">
    <property type="entry name" value="AAA"/>
    <property type="match status" value="1"/>
</dbReference>
<dbReference type="Gene3D" id="3.40.50.300">
    <property type="entry name" value="P-loop containing nucleotide triphosphate hydrolases"/>
    <property type="match status" value="1"/>
</dbReference>
<keyword evidence="2" id="KW-0813">Transport</keyword>
<evidence type="ECO:0000259" key="6">
    <source>
        <dbReference type="PROSITE" id="PS50893"/>
    </source>
</evidence>
<feature type="domain" description="ABC transporter" evidence="6">
    <location>
        <begin position="7"/>
        <end position="234"/>
    </location>
</feature>
<dbReference type="RefSeq" id="WP_098042427.1">
    <property type="nucleotide sequence ID" value="NZ_CAURLQ010000019.1"/>
</dbReference>
<comment type="caution">
    <text evidence="7">The sequence shown here is derived from an EMBL/GenBank/DDBJ whole genome shotgun (WGS) entry which is preliminary data.</text>
</comment>
<gene>
    <name evidence="7" type="ORF">CRM92_03910</name>
</gene>
<dbReference type="GO" id="GO:0046677">
    <property type="term" value="P:response to antibiotic"/>
    <property type="evidence" value="ECO:0007669"/>
    <property type="project" value="UniProtKB-KW"/>
</dbReference>
<dbReference type="InterPro" id="IPR003439">
    <property type="entry name" value="ABC_transporter-like_ATP-bd"/>
</dbReference>
<protein>
    <submittedName>
        <fullName evidence="7">ABC transporter ATP-binding protein</fullName>
    </submittedName>
</protein>
<comment type="subcellular location">
    <subcellularLocation>
        <location evidence="1">Cell membrane</location>
        <topology evidence="1">Peripheral membrane protein</topology>
    </subcellularLocation>
</comment>
<dbReference type="InterPro" id="IPR050763">
    <property type="entry name" value="ABC_transporter_ATP-binding"/>
</dbReference>
<evidence type="ECO:0000256" key="3">
    <source>
        <dbReference type="ARBA" id="ARBA00022741"/>
    </source>
</evidence>
<accession>A0A2A8D8H0</accession>
<evidence type="ECO:0000256" key="5">
    <source>
        <dbReference type="ARBA" id="ARBA00023251"/>
    </source>
</evidence>
<evidence type="ECO:0000256" key="2">
    <source>
        <dbReference type="ARBA" id="ARBA00022448"/>
    </source>
</evidence>
<evidence type="ECO:0000313" key="8">
    <source>
        <dbReference type="Proteomes" id="UP000219947"/>
    </source>
</evidence>
<evidence type="ECO:0000256" key="1">
    <source>
        <dbReference type="ARBA" id="ARBA00004202"/>
    </source>
</evidence>